<dbReference type="Proteomes" id="UP000711995">
    <property type="component" value="Unassembled WGS sequence"/>
</dbReference>
<feature type="repeat" description="TPR" evidence="1">
    <location>
        <begin position="182"/>
        <end position="215"/>
    </location>
</feature>
<keyword evidence="2" id="KW-1133">Transmembrane helix</keyword>
<dbReference type="GO" id="GO:0030435">
    <property type="term" value="P:sporulation resulting in formation of a cellular spore"/>
    <property type="evidence" value="ECO:0007669"/>
    <property type="project" value="InterPro"/>
</dbReference>
<dbReference type="Gene3D" id="1.25.40.10">
    <property type="entry name" value="Tetratricopeptide repeat domain"/>
    <property type="match status" value="1"/>
</dbReference>
<reference evidence="4 5" key="1">
    <citation type="submission" date="2020-03" db="EMBL/GenBank/DDBJ databases">
        <title>Spirochaetal bacteria isolated from arthropods constitute a novel genus Entomospira genus novum within the order Spirochaetales.</title>
        <authorList>
            <person name="Grana-Miraglia L."/>
            <person name="Sikutova S."/>
            <person name="Fingerle V."/>
            <person name="Sing A."/>
            <person name="Castillo-Ramirez S."/>
            <person name="Margos G."/>
            <person name="Rudolf I."/>
        </authorList>
    </citation>
    <scope>NUCLEOTIDE SEQUENCE [LARGE SCALE GENOMIC DNA]</scope>
    <source>
        <strain evidence="4 5">BR193</strain>
    </source>
</reference>
<evidence type="ECO:0000256" key="1">
    <source>
        <dbReference type="PROSITE-ProRule" id="PRU00339"/>
    </source>
</evidence>
<feature type="repeat" description="TPR" evidence="1">
    <location>
        <begin position="148"/>
        <end position="181"/>
    </location>
</feature>
<dbReference type="SMART" id="SM00028">
    <property type="entry name" value="TPR"/>
    <property type="match status" value="4"/>
</dbReference>
<dbReference type="GO" id="GO:0030288">
    <property type="term" value="C:outer membrane-bounded periplasmic space"/>
    <property type="evidence" value="ECO:0007669"/>
    <property type="project" value="TreeGrafter"/>
</dbReference>
<dbReference type="Pfam" id="PF12895">
    <property type="entry name" value="ANAPC3"/>
    <property type="match status" value="1"/>
</dbReference>
<accession>A0A968G9R0</accession>
<feature type="transmembrane region" description="Helical" evidence="2">
    <location>
        <begin position="12"/>
        <end position="28"/>
    </location>
</feature>
<evidence type="ECO:0000256" key="2">
    <source>
        <dbReference type="SAM" id="Phobius"/>
    </source>
</evidence>
<organism evidence="4 5">
    <name type="scientific">Entomospira entomophila</name>
    <dbReference type="NCBI Taxonomy" id="2719988"/>
    <lineage>
        <taxon>Bacteria</taxon>
        <taxon>Pseudomonadati</taxon>
        <taxon>Spirochaetota</taxon>
        <taxon>Spirochaetia</taxon>
        <taxon>Spirochaetales</taxon>
        <taxon>Spirochaetaceae</taxon>
        <taxon>Entomospira</taxon>
    </lineage>
</organism>
<evidence type="ECO:0000259" key="3">
    <source>
        <dbReference type="Pfam" id="PF08486"/>
    </source>
</evidence>
<evidence type="ECO:0000313" key="4">
    <source>
        <dbReference type="EMBL" id="NIZ41193.1"/>
    </source>
</evidence>
<dbReference type="InterPro" id="IPR051922">
    <property type="entry name" value="Bact_Sporulation_Assoc"/>
</dbReference>
<dbReference type="InterPro" id="IPR011990">
    <property type="entry name" value="TPR-like_helical_dom_sf"/>
</dbReference>
<comment type="caution">
    <text evidence="4">The sequence shown here is derived from an EMBL/GenBank/DDBJ whole genome shotgun (WGS) entry which is preliminary data.</text>
</comment>
<sequence>MTIVPHLINHKYIYLALTFIVVLVSPIMQAQEHLISPPTVTQKRSVSQRNYRQAIQLFYHGDFETALQKHLTNIKHDPLYFDSYYEAIALLRESSRNQEAATIAEQLYHLSSHPERVVELYFITLVQSNQLSKARIIEEHLPIKVTYPETVFYQGFLSYRLKEYNVAIVLFEQALSVDPHFAAAAFFMGLSYQEENLHQRAMDSFSRTLKIEPNFTSALYPLAISQLALGKKYDALTSLRRARNLLPRSQRIQKKIAEIEATLPKATTPPSRQQQDLRKKNIVLPAIKHNAPIKDGTIPIRIGLVEDIRQLQVKTSPNYQIRDQVGKSLYQSSTSDLLTIQSLNNTITIYDENKTLLLSSEASLFIAYESPQASTAVFDIINGAGYYFSSVVTRYYRGKLELLPRPNSRLTLVNHLNLEEYLYSVVPSEMPAYWPEEALKAQAVAARTYALATMGSYNARGFDLLSTVASQAYTGLAGEHERTTKAVNDTAGMVLYSKTSQNLMVTYYSANHGGYSEYGHSVWNHARANEHVAVADIKENNKRKEFLPLHQLQSWIKERPLTHSSWPKFYSSFAFRSAVWIDNEDMQARILSRRSVETGSILSLKTKNRGISGRVASIDVQGSKVTHSIHQDIIRSSLGGLRSNLFAVESIHFDNDHPEYFIIHTAGWGHGVGLDQSGSAGMAADGYTWKQILKHYYPNGQLKKYHKMV</sequence>
<feature type="domain" description="Sporulation stage II protein D amidase enhancer LytB N-terminal" evidence="3">
    <location>
        <begin position="408"/>
        <end position="495"/>
    </location>
</feature>
<keyword evidence="1" id="KW-0802">TPR repeat</keyword>
<dbReference type="RefSeq" id="WP_167700761.1">
    <property type="nucleotide sequence ID" value="NZ_CP118174.1"/>
</dbReference>
<dbReference type="NCBIfam" id="TIGR02669">
    <property type="entry name" value="SpoIID_LytB"/>
    <property type="match status" value="1"/>
</dbReference>
<dbReference type="SUPFAM" id="SSF48452">
    <property type="entry name" value="TPR-like"/>
    <property type="match status" value="1"/>
</dbReference>
<dbReference type="EMBL" id="JAATLJ010000001">
    <property type="protein sequence ID" value="NIZ41193.1"/>
    <property type="molecule type" value="Genomic_DNA"/>
</dbReference>
<keyword evidence="5" id="KW-1185">Reference proteome</keyword>
<dbReference type="PANTHER" id="PTHR30032:SF4">
    <property type="entry name" value="AMIDASE ENHANCER"/>
    <property type="match status" value="1"/>
</dbReference>
<dbReference type="PROSITE" id="PS50005">
    <property type="entry name" value="TPR"/>
    <property type="match status" value="2"/>
</dbReference>
<keyword evidence="2" id="KW-0812">Transmembrane</keyword>
<keyword evidence="2" id="KW-0472">Membrane</keyword>
<dbReference type="PANTHER" id="PTHR30032">
    <property type="entry name" value="N-ACETYLMURAMOYL-L-ALANINE AMIDASE-RELATED"/>
    <property type="match status" value="1"/>
</dbReference>
<evidence type="ECO:0000313" key="5">
    <source>
        <dbReference type="Proteomes" id="UP000711995"/>
    </source>
</evidence>
<dbReference type="InterPro" id="IPR019734">
    <property type="entry name" value="TPR_rpt"/>
</dbReference>
<gene>
    <name evidence="4" type="ORF">HCT14_06715</name>
</gene>
<name>A0A968G9R0_9SPIO</name>
<dbReference type="Pfam" id="PF08486">
    <property type="entry name" value="SpoIID"/>
    <property type="match status" value="1"/>
</dbReference>
<dbReference type="InterPro" id="IPR013486">
    <property type="entry name" value="SpoIID/LytB"/>
</dbReference>
<dbReference type="InterPro" id="IPR013693">
    <property type="entry name" value="SpoIID/LytB_N"/>
</dbReference>
<protein>
    <submittedName>
        <fullName evidence="4">SpoIID/LytB domain-containing protein</fullName>
    </submittedName>
</protein>
<dbReference type="AlphaFoldDB" id="A0A968G9R0"/>
<proteinExistence type="predicted"/>